<proteinExistence type="predicted"/>
<evidence type="ECO:0000313" key="3">
    <source>
        <dbReference type="Proteomes" id="UP000541558"/>
    </source>
</evidence>
<keyword evidence="3" id="KW-1185">Reference proteome</keyword>
<feature type="region of interest" description="Disordered" evidence="1">
    <location>
        <begin position="131"/>
        <end position="268"/>
    </location>
</feature>
<sequence length="729" mass="80642">MHELLGPTTCFRFVGCAVEGFRGILPQQASREQPISKAQRPFQVISTLIWVSSCDLSLQPACMDPAIQAFFQEQIQAAELRLRQEYEARSAQKEAAFQQHAAEAAESWNAQKSFLEEKVAALEHALAETRIRSGRGKSDPNAGSVQQPILVAEPEQEEMKAPATPKRRSQTKVAQTPPATPLGTRRKSTRGSASMPTTPASPRTTRSSTRASTAQGDASTSASPSPVPTLNTPSRTRKPTSAASKARSTPTPPAESQPPTRPAKPKQLLRKEIPVDALLLKDHAFTHFRLISGCLAADDVPEDVDPATLAAFYARFSNEDAVLGARSGPPLISKTSVKVYPYQPAEASQSRNLSRLAMIESTVVDFIATKMARMGISRWTPNYNEAPGSLYNTAISILFIDTFRQAIVSGAYDFNGNQAWKKYTTDMDLLLQIYDHVTHFHFFQIWKEEKRNKGSARFAKERQAMYAVKRKKAKARRNYLKTNKHHRLAKLLIDVKATSDEEQDPAGAFLGQRPIYHPRFRPERSAGAEECIRLIDRAIDSAKGLKKNGIRRDPILIAPPRSQQKITMFPALPPNMPIDYYDPDFFNQLPLELRKKANIGVLVLPGKVEKSLNRKDADGKLTGKQLMEKYGDDVLSCYDLDGFSSGDEGDLSGDGDNESDGDEFDDGEECGSDESEELEDEGEGEGEGIGDEDATMSVLDEEEEREHEMFSRRSTLAAQLSVGNAMDFE</sequence>
<comment type="caution">
    <text evidence="2">The sequence shown here is derived from an EMBL/GenBank/DDBJ whole genome shotgun (WGS) entry which is preliminary data.</text>
</comment>
<evidence type="ECO:0000256" key="1">
    <source>
        <dbReference type="SAM" id="MobiDB-lite"/>
    </source>
</evidence>
<gene>
    <name evidence="2" type="ORF">D9611_014574</name>
</gene>
<dbReference type="OrthoDB" id="3056461at2759"/>
<accession>A0A8H5C5C1</accession>
<feature type="compositionally biased region" description="Acidic residues" evidence="1">
    <location>
        <begin position="647"/>
        <end position="705"/>
    </location>
</feature>
<dbReference type="AlphaFoldDB" id="A0A8H5C5C1"/>
<feature type="compositionally biased region" description="Polar residues" evidence="1">
    <location>
        <begin position="230"/>
        <end position="249"/>
    </location>
</feature>
<dbReference type="EMBL" id="JAACJK010000073">
    <property type="protein sequence ID" value="KAF5334252.1"/>
    <property type="molecule type" value="Genomic_DNA"/>
</dbReference>
<dbReference type="Proteomes" id="UP000541558">
    <property type="component" value="Unassembled WGS sequence"/>
</dbReference>
<feature type="compositionally biased region" description="Pro residues" evidence="1">
    <location>
        <begin position="250"/>
        <end position="262"/>
    </location>
</feature>
<feature type="region of interest" description="Disordered" evidence="1">
    <location>
        <begin position="645"/>
        <end position="713"/>
    </location>
</feature>
<reference evidence="2 3" key="1">
    <citation type="journal article" date="2020" name="ISME J.">
        <title>Uncovering the hidden diversity of litter-decomposition mechanisms in mushroom-forming fungi.</title>
        <authorList>
            <person name="Floudas D."/>
            <person name="Bentzer J."/>
            <person name="Ahren D."/>
            <person name="Johansson T."/>
            <person name="Persson P."/>
            <person name="Tunlid A."/>
        </authorList>
    </citation>
    <scope>NUCLEOTIDE SEQUENCE [LARGE SCALE GENOMIC DNA]</scope>
    <source>
        <strain evidence="2 3">CBS 175.51</strain>
    </source>
</reference>
<protein>
    <submittedName>
        <fullName evidence="2">Uncharacterized protein</fullName>
    </submittedName>
</protein>
<feature type="compositionally biased region" description="Low complexity" evidence="1">
    <location>
        <begin position="192"/>
        <end position="224"/>
    </location>
</feature>
<evidence type="ECO:0000313" key="2">
    <source>
        <dbReference type="EMBL" id="KAF5334252.1"/>
    </source>
</evidence>
<name>A0A8H5C5C1_9AGAR</name>
<organism evidence="2 3">
    <name type="scientific">Ephemerocybe angulata</name>
    <dbReference type="NCBI Taxonomy" id="980116"/>
    <lineage>
        <taxon>Eukaryota</taxon>
        <taxon>Fungi</taxon>
        <taxon>Dikarya</taxon>
        <taxon>Basidiomycota</taxon>
        <taxon>Agaricomycotina</taxon>
        <taxon>Agaricomycetes</taxon>
        <taxon>Agaricomycetidae</taxon>
        <taxon>Agaricales</taxon>
        <taxon>Agaricineae</taxon>
        <taxon>Psathyrellaceae</taxon>
        <taxon>Ephemerocybe</taxon>
    </lineage>
</organism>